<evidence type="ECO:0000313" key="2">
    <source>
        <dbReference type="Proteomes" id="UP001458880"/>
    </source>
</evidence>
<comment type="caution">
    <text evidence="1">The sequence shown here is derived from an EMBL/GenBank/DDBJ whole genome shotgun (WGS) entry which is preliminary data.</text>
</comment>
<dbReference type="EMBL" id="JASPKY010000638">
    <property type="protein sequence ID" value="KAK9687500.1"/>
    <property type="molecule type" value="Genomic_DNA"/>
</dbReference>
<name>A0AAW1IDE8_POPJA</name>
<proteinExistence type="predicted"/>
<gene>
    <name evidence="1" type="ORF">QE152_g36226</name>
</gene>
<reference evidence="1 2" key="1">
    <citation type="journal article" date="2024" name="BMC Genomics">
        <title>De novo assembly and annotation of Popillia japonica's genome with initial clues to its potential as an invasive pest.</title>
        <authorList>
            <person name="Cucini C."/>
            <person name="Boschi S."/>
            <person name="Funari R."/>
            <person name="Cardaioli E."/>
            <person name="Iannotti N."/>
            <person name="Marturano G."/>
            <person name="Paoli F."/>
            <person name="Bruttini M."/>
            <person name="Carapelli A."/>
            <person name="Frati F."/>
            <person name="Nardi F."/>
        </authorList>
    </citation>
    <scope>NUCLEOTIDE SEQUENCE [LARGE SCALE GENOMIC DNA]</scope>
    <source>
        <strain evidence="1">DMR45628</strain>
    </source>
</reference>
<dbReference type="Proteomes" id="UP001458880">
    <property type="component" value="Unassembled WGS sequence"/>
</dbReference>
<dbReference type="AlphaFoldDB" id="A0AAW1IDE8"/>
<sequence>MADLPCDSTLRGGVSLEEALNIVYENDIDIEEIYIEPPDSNVLTDEDSGEEDDGGLIDNLNRQQLLAKANVRLRNREENAIDNSS</sequence>
<protein>
    <submittedName>
        <fullName evidence="1">Uncharacterized protein</fullName>
    </submittedName>
</protein>
<keyword evidence="2" id="KW-1185">Reference proteome</keyword>
<organism evidence="1 2">
    <name type="scientific">Popillia japonica</name>
    <name type="common">Japanese beetle</name>
    <dbReference type="NCBI Taxonomy" id="7064"/>
    <lineage>
        <taxon>Eukaryota</taxon>
        <taxon>Metazoa</taxon>
        <taxon>Ecdysozoa</taxon>
        <taxon>Arthropoda</taxon>
        <taxon>Hexapoda</taxon>
        <taxon>Insecta</taxon>
        <taxon>Pterygota</taxon>
        <taxon>Neoptera</taxon>
        <taxon>Endopterygota</taxon>
        <taxon>Coleoptera</taxon>
        <taxon>Polyphaga</taxon>
        <taxon>Scarabaeiformia</taxon>
        <taxon>Scarabaeidae</taxon>
        <taxon>Rutelinae</taxon>
        <taxon>Popillia</taxon>
    </lineage>
</organism>
<evidence type="ECO:0000313" key="1">
    <source>
        <dbReference type="EMBL" id="KAK9687500.1"/>
    </source>
</evidence>
<accession>A0AAW1IDE8</accession>